<reference evidence="3 4" key="1">
    <citation type="journal article" date="2020" name="Front. Microbiol.">
        <title>Single-cell genomics of novel Actinobacteria with the Wood-Ljungdahl pathway discovered in a serpentinizing system.</title>
        <authorList>
            <person name="Merino N."/>
            <person name="Kawai M."/>
            <person name="Boyd E.S."/>
            <person name="Colman D.R."/>
            <person name="McGlynn S.E."/>
            <person name="Nealson K.H."/>
            <person name="Kurokawa K."/>
            <person name="Hongoh Y."/>
        </authorList>
    </citation>
    <scope>NUCLEOTIDE SEQUENCE [LARGE SCALE GENOMIC DNA]</scope>
    <source>
        <strain evidence="1 4">S33</strain>
        <strain evidence="2 3">S43</strain>
    </source>
</reference>
<accession>A0A6V8P683</accession>
<evidence type="ECO:0000313" key="3">
    <source>
        <dbReference type="Proteomes" id="UP000576480"/>
    </source>
</evidence>
<evidence type="ECO:0000313" key="2">
    <source>
        <dbReference type="EMBL" id="GFP35335.1"/>
    </source>
</evidence>
<proteinExistence type="predicted"/>
<keyword evidence="4" id="KW-1185">Reference proteome</keyword>
<organism evidence="1 4">
    <name type="scientific">Candidatus Hakubella thermalkaliphila</name>
    <dbReference type="NCBI Taxonomy" id="2754717"/>
    <lineage>
        <taxon>Bacteria</taxon>
        <taxon>Bacillati</taxon>
        <taxon>Actinomycetota</taxon>
        <taxon>Actinomycetota incertae sedis</taxon>
        <taxon>Candidatus Hakubellales</taxon>
        <taxon>Candidatus Hakubellaceae</taxon>
        <taxon>Candidatus Hakubella</taxon>
    </lineage>
</organism>
<dbReference type="Proteomes" id="UP000576480">
    <property type="component" value="Unassembled WGS sequence"/>
</dbReference>
<dbReference type="Proteomes" id="UP000591948">
    <property type="component" value="Unassembled WGS sequence"/>
</dbReference>
<sequence length="119" mass="12812">MGLSRKHSYTGIEEELPLAVSMDQGDQLVAAPPLVLPAVLLGRVHRVVVLIEKKPGRAFAGGVIRHKEIGPIPDEDPLWVEGPVLPQDQKGILIEPQEQSFGVGVPGELTQIILITGIM</sequence>
<dbReference type="EMBL" id="BLRY01000083">
    <property type="protein sequence ID" value="GFP27908.1"/>
    <property type="molecule type" value="Genomic_DNA"/>
</dbReference>
<evidence type="ECO:0000313" key="1">
    <source>
        <dbReference type="EMBL" id="GFP27908.1"/>
    </source>
</evidence>
<dbReference type="EMBL" id="BLSB01000083">
    <property type="protein sequence ID" value="GFP35335.1"/>
    <property type="molecule type" value="Genomic_DNA"/>
</dbReference>
<evidence type="ECO:0000313" key="4">
    <source>
        <dbReference type="Proteomes" id="UP000591948"/>
    </source>
</evidence>
<gene>
    <name evidence="1" type="ORF">HKBW3S33_01319</name>
    <name evidence="2" type="ORF">HKBW3S43_01127</name>
</gene>
<name>A0A6V8P683_9ACTN</name>
<comment type="caution">
    <text evidence="1">The sequence shown here is derived from an EMBL/GenBank/DDBJ whole genome shotgun (WGS) entry which is preliminary data.</text>
</comment>
<dbReference type="AlphaFoldDB" id="A0A6V8P683"/>
<protein>
    <submittedName>
        <fullName evidence="1">Uncharacterized protein</fullName>
    </submittedName>
</protein>